<dbReference type="InterPro" id="IPR037883">
    <property type="entry name" value="Knr4/Smi1-like_sf"/>
</dbReference>
<name>A0A1N7N5G6_9GAMM</name>
<dbReference type="Pfam" id="PF14567">
    <property type="entry name" value="SUKH_5"/>
    <property type="match status" value="1"/>
</dbReference>
<keyword evidence="3" id="KW-1185">Reference proteome</keyword>
<evidence type="ECO:0000313" key="3">
    <source>
        <dbReference type="Proteomes" id="UP000185999"/>
    </source>
</evidence>
<evidence type="ECO:0000259" key="1">
    <source>
        <dbReference type="SMART" id="SM00860"/>
    </source>
</evidence>
<protein>
    <submittedName>
        <fullName evidence="2">SMI1-KNR4 cell-wall</fullName>
    </submittedName>
</protein>
<dbReference type="Gene3D" id="3.40.1580.10">
    <property type="entry name" value="SMI1/KNR4-like"/>
    <property type="match status" value="1"/>
</dbReference>
<feature type="domain" description="Knr4/Smi1-like" evidence="1">
    <location>
        <begin position="21"/>
        <end position="129"/>
    </location>
</feature>
<dbReference type="RefSeq" id="WP_054341174.1">
    <property type="nucleotide sequence ID" value="NZ_FTOE01000008.1"/>
</dbReference>
<dbReference type="AlphaFoldDB" id="A0A1N7N5G6"/>
<accession>A0A1N7N5G6</accession>
<evidence type="ECO:0000313" key="2">
    <source>
        <dbReference type="EMBL" id="SIS93643.1"/>
    </source>
</evidence>
<dbReference type="OrthoDB" id="8456590at2"/>
<reference evidence="3" key="1">
    <citation type="submission" date="2017-01" db="EMBL/GenBank/DDBJ databases">
        <authorList>
            <person name="Varghese N."/>
            <person name="Submissions S."/>
        </authorList>
    </citation>
    <scope>NUCLEOTIDE SEQUENCE [LARGE SCALE GENOMIC DNA]</scope>
    <source>
        <strain evidence="3">DSM 22306</strain>
    </source>
</reference>
<dbReference type="SMART" id="SM00860">
    <property type="entry name" value="SMI1_KNR4"/>
    <property type="match status" value="1"/>
</dbReference>
<dbReference type="STRING" id="619304.SAMN05421760_10870"/>
<sequence length="134" mass="15295">MNEIIDELREMNQDRFSSVRLPDEDELVELEEEILISIPADLKEFLLDASDVVVGTLSPVTATEPHAHTHLPELTATAWSLGMPRELIPICEANDGYYFIEQDGAIGFWSAEDDISEDQWDSLWDWITNVWMVS</sequence>
<dbReference type="SUPFAM" id="SSF160631">
    <property type="entry name" value="SMI1/KNR4-like"/>
    <property type="match status" value="1"/>
</dbReference>
<organism evidence="2 3">
    <name type="scientific">Neptunomonas antarctica</name>
    <dbReference type="NCBI Taxonomy" id="619304"/>
    <lineage>
        <taxon>Bacteria</taxon>
        <taxon>Pseudomonadati</taxon>
        <taxon>Pseudomonadota</taxon>
        <taxon>Gammaproteobacteria</taxon>
        <taxon>Oceanospirillales</taxon>
        <taxon>Oceanospirillaceae</taxon>
        <taxon>Neptunomonas</taxon>
    </lineage>
</organism>
<dbReference type="EMBL" id="FTOE01000008">
    <property type="protein sequence ID" value="SIS93643.1"/>
    <property type="molecule type" value="Genomic_DNA"/>
</dbReference>
<proteinExistence type="predicted"/>
<dbReference type="InterPro" id="IPR018958">
    <property type="entry name" value="Knr4/Smi1-like_dom"/>
</dbReference>
<gene>
    <name evidence="2" type="ORF">SAMN05421760_10870</name>
</gene>
<dbReference type="Proteomes" id="UP000185999">
    <property type="component" value="Unassembled WGS sequence"/>
</dbReference>